<name>A0ACB8GBQ6_9SAUR</name>
<gene>
    <name evidence="1" type="ORF">K3G42_026372</name>
</gene>
<evidence type="ECO:0000313" key="1">
    <source>
        <dbReference type="EMBL" id="KAH8017118.1"/>
    </source>
</evidence>
<protein>
    <submittedName>
        <fullName evidence="1">Uncharacterized protein</fullName>
    </submittedName>
</protein>
<accession>A0ACB8GBQ6</accession>
<keyword evidence="2" id="KW-1185">Reference proteome</keyword>
<dbReference type="EMBL" id="CM037614">
    <property type="protein sequence ID" value="KAH8017118.1"/>
    <property type="molecule type" value="Genomic_DNA"/>
</dbReference>
<organism evidence="1 2">
    <name type="scientific">Sphaerodactylus townsendi</name>
    <dbReference type="NCBI Taxonomy" id="933632"/>
    <lineage>
        <taxon>Eukaryota</taxon>
        <taxon>Metazoa</taxon>
        <taxon>Chordata</taxon>
        <taxon>Craniata</taxon>
        <taxon>Vertebrata</taxon>
        <taxon>Euteleostomi</taxon>
        <taxon>Lepidosauria</taxon>
        <taxon>Squamata</taxon>
        <taxon>Bifurcata</taxon>
        <taxon>Gekkota</taxon>
        <taxon>Sphaerodactylidae</taxon>
        <taxon>Sphaerodactylus</taxon>
    </lineage>
</organism>
<sequence length="75" mass="8352">MLGSPPSPFRTVFAWNKLGELIWRIVRSSWPSLALDLGGKAHLGRCTTWILGLDWLAGKEVSSRYLLQSNLVRAG</sequence>
<dbReference type="Proteomes" id="UP000827872">
    <property type="component" value="Linkage Group LG01"/>
</dbReference>
<proteinExistence type="predicted"/>
<reference evidence="1" key="1">
    <citation type="submission" date="2021-08" db="EMBL/GenBank/DDBJ databases">
        <title>The first chromosome-level gecko genome reveals the dynamic sex chromosomes of Neotropical dwarf geckos (Sphaerodactylidae: Sphaerodactylus).</title>
        <authorList>
            <person name="Pinto B.J."/>
            <person name="Keating S.E."/>
            <person name="Gamble T."/>
        </authorList>
    </citation>
    <scope>NUCLEOTIDE SEQUENCE</scope>
    <source>
        <strain evidence="1">TG3544</strain>
    </source>
</reference>
<evidence type="ECO:0000313" key="2">
    <source>
        <dbReference type="Proteomes" id="UP000827872"/>
    </source>
</evidence>
<comment type="caution">
    <text evidence="1">The sequence shown here is derived from an EMBL/GenBank/DDBJ whole genome shotgun (WGS) entry which is preliminary data.</text>
</comment>